<organism evidence="1 2">
    <name type="scientific">Tautonia plasticadhaerens</name>
    <dbReference type="NCBI Taxonomy" id="2527974"/>
    <lineage>
        <taxon>Bacteria</taxon>
        <taxon>Pseudomonadati</taxon>
        <taxon>Planctomycetota</taxon>
        <taxon>Planctomycetia</taxon>
        <taxon>Isosphaerales</taxon>
        <taxon>Isosphaeraceae</taxon>
        <taxon>Tautonia</taxon>
    </lineage>
</organism>
<name>A0A518GUN1_9BACT</name>
<proteinExistence type="predicted"/>
<gene>
    <name evidence="1" type="ORF">ElP_01210</name>
</gene>
<dbReference type="EMBL" id="CP036426">
    <property type="protein sequence ID" value="QDV32293.1"/>
    <property type="molecule type" value="Genomic_DNA"/>
</dbReference>
<keyword evidence="2" id="KW-1185">Reference proteome</keyword>
<dbReference type="AlphaFoldDB" id="A0A518GUN1"/>
<evidence type="ECO:0000313" key="2">
    <source>
        <dbReference type="Proteomes" id="UP000317835"/>
    </source>
</evidence>
<evidence type="ECO:0008006" key="3">
    <source>
        <dbReference type="Google" id="ProtNLM"/>
    </source>
</evidence>
<sequence>MPIHDWNRVPAGIFHDFRFGWVSEVCRALNGGLLPAGLYAMAERTSGDLGPFGGPPSPPELGSPGAFSCRERPPRARFHGRLDEAATYASMSKSVVVRLESDHRVVTMVELVSPGNKASRYAIDQFAAKARQAMQDGVHLLIVDLFPPGPRDPGGLHRLIWDEGDRGGFTLPPDEPLACISYIGGPVPQLFLEPMAVGRPLPEEMPLFLDPGHYVSVPIEATYRAAFDAVPEVWRDALSSPPSA</sequence>
<protein>
    <recommendedName>
        <fullName evidence="3">DUF4058 domain-containing protein</fullName>
    </recommendedName>
</protein>
<dbReference type="KEGG" id="tpla:ElP_01210"/>
<dbReference type="Proteomes" id="UP000317835">
    <property type="component" value="Chromosome"/>
</dbReference>
<dbReference type="Pfam" id="PF13267">
    <property type="entry name" value="DUF4058"/>
    <property type="match status" value="1"/>
</dbReference>
<reference evidence="1 2" key="1">
    <citation type="submission" date="2019-02" db="EMBL/GenBank/DDBJ databases">
        <title>Deep-cultivation of Planctomycetes and their phenomic and genomic characterization uncovers novel biology.</title>
        <authorList>
            <person name="Wiegand S."/>
            <person name="Jogler M."/>
            <person name="Boedeker C."/>
            <person name="Pinto D."/>
            <person name="Vollmers J."/>
            <person name="Rivas-Marin E."/>
            <person name="Kohn T."/>
            <person name="Peeters S.H."/>
            <person name="Heuer A."/>
            <person name="Rast P."/>
            <person name="Oberbeckmann S."/>
            <person name="Bunk B."/>
            <person name="Jeske O."/>
            <person name="Meyerdierks A."/>
            <person name="Storesund J.E."/>
            <person name="Kallscheuer N."/>
            <person name="Luecker S."/>
            <person name="Lage O.M."/>
            <person name="Pohl T."/>
            <person name="Merkel B.J."/>
            <person name="Hornburger P."/>
            <person name="Mueller R.-W."/>
            <person name="Bruemmer F."/>
            <person name="Labrenz M."/>
            <person name="Spormann A.M."/>
            <person name="Op den Camp H."/>
            <person name="Overmann J."/>
            <person name="Amann R."/>
            <person name="Jetten M.S.M."/>
            <person name="Mascher T."/>
            <person name="Medema M.H."/>
            <person name="Devos D.P."/>
            <person name="Kaster A.-K."/>
            <person name="Ovreas L."/>
            <person name="Rohde M."/>
            <person name="Galperin M.Y."/>
            <person name="Jogler C."/>
        </authorList>
    </citation>
    <scope>NUCLEOTIDE SEQUENCE [LARGE SCALE GENOMIC DNA]</scope>
    <source>
        <strain evidence="1 2">ElP</strain>
    </source>
</reference>
<dbReference type="InterPro" id="IPR025132">
    <property type="entry name" value="DUF4058"/>
</dbReference>
<evidence type="ECO:0000313" key="1">
    <source>
        <dbReference type="EMBL" id="QDV32293.1"/>
    </source>
</evidence>
<accession>A0A518GUN1</accession>